<dbReference type="EMBL" id="LAZR01000495">
    <property type="protein sequence ID" value="KKN66652.1"/>
    <property type="molecule type" value="Genomic_DNA"/>
</dbReference>
<name>A0A0F9SVI2_9ZZZZ</name>
<evidence type="ECO:0000256" key="1">
    <source>
        <dbReference type="SAM" id="MobiDB-lite"/>
    </source>
</evidence>
<dbReference type="AlphaFoldDB" id="A0A0F9SVI2"/>
<reference evidence="2" key="1">
    <citation type="journal article" date="2015" name="Nature">
        <title>Complex archaea that bridge the gap between prokaryotes and eukaryotes.</title>
        <authorList>
            <person name="Spang A."/>
            <person name="Saw J.H."/>
            <person name="Jorgensen S.L."/>
            <person name="Zaremba-Niedzwiedzka K."/>
            <person name="Martijn J."/>
            <person name="Lind A.E."/>
            <person name="van Eijk R."/>
            <person name="Schleper C."/>
            <person name="Guy L."/>
            <person name="Ettema T.J."/>
        </authorList>
    </citation>
    <scope>NUCLEOTIDE SEQUENCE</scope>
</reference>
<comment type="caution">
    <text evidence="2">The sequence shown here is derived from an EMBL/GenBank/DDBJ whole genome shotgun (WGS) entry which is preliminary data.</text>
</comment>
<accession>A0A0F9SVI2</accession>
<feature type="compositionally biased region" description="Basic and acidic residues" evidence="1">
    <location>
        <begin position="1"/>
        <end position="10"/>
    </location>
</feature>
<organism evidence="2">
    <name type="scientific">marine sediment metagenome</name>
    <dbReference type="NCBI Taxonomy" id="412755"/>
    <lineage>
        <taxon>unclassified sequences</taxon>
        <taxon>metagenomes</taxon>
        <taxon>ecological metagenomes</taxon>
    </lineage>
</organism>
<sequence>MKKKADEKILETPTPTPSPGLNMLHQHGPVRYEMPTEKELQSIPKSDLDKLQDAVRTDKTTGLKQLQKTLDAFPWKELGSSKPKLMPPSGAVDSGTQQAISFLTGIANDFKEPNLIKMLAYIESEDYFNAQSTAYVAKSMLAKALHQFQKYPNITPEMMDKYPGLRKWTREEMFAHMRVSPYPGYFPKPWDLSRLGRRRYDGSFGCDPSKEKCDLSYYEGFMSWGPPQGTLGAGVSYDPRLFRNMDKFPNIWSNRAIRYRMNNNIPSPHISSSGTGPWLDIKNMPKGKMFLDQEDKDEYFRLLELYNQFKQEENMRGTSYIAPPPIAESFASVNHLAKMFAEKYGVKN</sequence>
<proteinExistence type="predicted"/>
<feature type="region of interest" description="Disordered" evidence="1">
    <location>
        <begin position="1"/>
        <end position="28"/>
    </location>
</feature>
<protein>
    <submittedName>
        <fullName evidence="2">Uncharacterized protein</fullName>
    </submittedName>
</protein>
<gene>
    <name evidence="2" type="ORF">LCGC14_0469870</name>
</gene>
<evidence type="ECO:0000313" key="2">
    <source>
        <dbReference type="EMBL" id="KKN66652.1"/>
    </source>
</evidence>